<evidence type="ECO:0000256" key="1">
    <source>
        <dbReference type="SAM" id="MobiDB-lite"/>
    </source>
</evidence>
<protein>
    <submittedName>
        <fullName evidence="2">Uncharacterized protein</fullName>
    </submittedName>
</protein>
<keyword evidence="3" id="KW-1185">Reference proteome</keyword>
<proteinExistence type="predicted"/>
<dbReference type="Proteomes" id="UP001341840">
    <property type="component" value="Unassembled WGS sequence"/>
</dbReference>
<dbReference type="EMBL" id="JASCZI010000551">
    <property type="protein sequence ID" value="MED6112377.1"/>
    <property type="molecule type" value="Genomic_DNA"/>
</dbReference>
<feature type="compositionally biased region" description="Basic residues" evidence="1">
    <location>
        <begin position="162"/>
        <end position="180"/>
    </location>
</feature>
<feature type="region of interest" description="Disordered" evidence="1">
    <location>
        <begin position="125"/>
        <end position="190"/>
    </location>
</feature>
<gene>
    <name evidence="2" type="ORF">PIB30_061169</name>
</gene>
<organism evidence="2 3">
    <name type="scientific">Stylosanthes scabra</name>
    <dbReference type="NCBI Taxonomy" id="79078"/>
    <lineage>
        <taxon>Eukaryota</taxon>
        <taxon>Viridiplantae</taxon>
        <taxon>Streptophyta</taxon>
        <taxon>Embryophyta</taxon>
        <taxon>Tracheophyta</taxon>
        <taxon>Spermatophyta</taxon>
        <taxon>Magnoliopsida</taxon>
        <taxon>eudicotyledons</taxon>
        <taxon>Gunneridae</taxon>
        <taxon>Pentapetalae</taxon>
        <taxon>rosids</taxon>
        <taxon>fabids</taxon>
        <taxon>Fabales</taxon>
        <taxon>Fabaceae</taxon>
        <taxon>Papilionoideae</taxon>
        <taxon>50 kb inversion clade</taxon>
        <taxon>dalbergioids sensu lato</taxon>
        <taxon>Dalbergieae</taxon>
        <taxon>Pterocarpus clade</taxon>
        <taxon>Stylosanthes</taxon>
    </lineage>
</organism>
<evidence type="ECO:0000313" key="3">
    <source>
        <dbReference type="Proteomes" id="UP001341840"/>
    </source>
</evidence>
<name>A0ABU6QLG7_9FABA</name>
<comment type="caution">
    <text evidence="2">The sequence shown here is derived from an EMBL/GenBank/DDBJ whole genome shotgun (WGS) entry which is preliminary data.</text>
</comment>
<accession>A0ABU6QLG7</accession>
<sequence>MKEEIPIKCEDPGPCIVTCSILGIDIPDCLCDLGACGNVIPFKVYEHLDLGPLKKSREVFTTTDARDKGGRPQVLLGRPFLKTAEFKLIYYDEILTFSVENVIEIFHLTPLPKPPKKGIQQLKMDNAEARKESPERKAKMRKNSSGKVSGETGTRNVPPQSKGKKKRVSLNLEKKKKKKKKEPDEDRTQRKRTLKCLSFTGLLGKLKVLKDVLCRNKSIDAHLVKNNSKWK</sequence>
<reference evidence="2 3" key="1">
    <citation type="journal article" date="2023" name="Plants (Basel)">
        <title>Bridging the Gap: Combining Genomics and Transcriptomics Approaches to Understand Stylosanthes scabra, an Orphan Legume from the Brazilian Caatinga.</title>
        <authorList>
            <person name="Ferreira-Neto J.R.C."/>
            <person name="da Silva M.D."/>
            <person name="Binneck E."/>
            <person name="de Melo N.F."/>
            <person name="da Silva R.H."/>
            <person name="de Melo A.L.T.M."/>
            <person name="Pandolfi V."/>
            <person name="Bustamante F.O."/>
            <person name="Brasileiro-Vidal A.C."/>
            <person name="Benko-Iseppon A.M."/>
        </authorList>
    </citation>
    <scope>NUCLEOTIDE SEQUENCE [LARGE SCALE GENOMIC DNA]</scope>
    <source>
        <tissue evidence="2">Leaves</tissue>
    </source>
</reference>
<evidence type="ECO:0000313" key="2">
    <source>
        <dbReference type="EMBL" id="MED6112377.1"/>
    </source>
</evidence>
<feature type="compositionally biased region" description="Basic and acidic residues" evidence="1">
    <location>
        <begin position="125"/>
        <end position="137"/>
    </location>
</feature>
<feature type="compositionally biased region" description="Polar residues" evidence="1">
    <location>
        <begin position="145"/>
        <end position="159"/>
    </location>
</feature>